<dbReference type="SMART" id="SM00562">
    <property type="entry name" value="NDK"/>
    <property type="match status" value="1"/>
</dbReference>
<evidence type="ECO:0000256" key="5">
    <source>
        <dbReference type="ARBA" id="ARBA00022777"/>
    </source>
</evidence>
<name>A0A1H9ETH8_9SPIR</name>
<feature type="binding site" evidence="8 9">
    <location>
        <position position="79"/>
    </location>
    <ligand>
        <name>ATP</name>
        <dbReference type="ChEBI" id="CHEBI:30616"/>
    </ligand>
</feature>
<evidence type="ECO:0000256" key="9">
    <source>
        <dbReference type="PROSITE-ProRule" id="PRU00706"/>
    </source>
</evidence>
<dbReference type="GO" id="GO:0005737">
    <property type="term" value="C:cytoplasm"/>
    <property type="evidence" value="ECO:0007669"/>
    <property type="project" value="UniProtKB-SubCell"/>
</dbReference>
<dbReference type="CDD" id="cd04413">
    <property type="entry name" value="NDPk_I"/>
    <property type="match status" value="1"/>
</dbReference>
<evidence type="ECO:0000313" key="12">
    <source>
        <dbReference type="EMBL" id="SEQ28945.1"/>
    </source>
</evidence>
<reference evidence="12 13" key="1">
    <citation type="submission" date="2016-10" db="EMBL/GenBank/DDBJ databases">
        <authorList>
            <person name="de Groot N.N."/>
        </authorList>
    </citation>
    <scope>NUCLEOTIDE SEQUENCE [LARGE SCALE GENOMIC DNA]</scope>
    <source>
        <strain evidence="12 13">B25</strain>
    </source>
</reference>
<dbReference type="InterPro" id="IPR034907">
    <property type="entry name" value="NDK-like_dom"/>
</dbReference>
<dbReference type="HAMAP" id="MF_00451">
    <property type="entry name" value="NDP_kinase"/>
    <property type="match status" value="1"/>
</dbReference>
<dbReference type="STRING" id="163.SAMN04487775_1164"/>
<comment type="cofactor">
    <cofactor evidence="1 8">
        <name>Mg(2+)</name>
        <dbReference type="ChEBI" id="CHEBI:18420"/>
    </cofactor>
</comment>
<keyword evidence="8" id="KW-0547">Nucleotide-binding</keyword>
<comment type="catalytic activity">
    <reaction evidence="7">
        <text>dZDP + ATP = dZTP + ADP</text>
        <dbReference type="Rhea" id="RHEA:67644"/>
        <dbReference type="ChEBI" id="CHEBI:30616"/>
        <dbReference type="ChEBI" id="CHEBI:172929"/>
        <dbReference type="ChEBI" id="CHEBI:172931"/>
        <dbReference type="ChEBI" id="CHEBI:456216"/>
    </reaction>
</comment>
<dbReference type="EMBL" id="FOFU01000003">
    <property type="protein sequence ID" value="SEQ28945.1"/>
    <property type="molecule type" value="Genomic_DNA"/>
</dbReference>
<dbReference type="Gene3D" id="3.30.70.141">
    <property type="entry name" value="Nucleoside diphosphate kinase-like domain"/>
    <property type="match status" value="1"/>
</dbReference>
<protein>
    <recommendedName>
        <fullName evidence="8">Nucleoside diphosphate kinase</fullName>
        <shortName evidence="8">NDK</shortName>
        <shortName evidence="8">NDP kinase</shortName>
        <ecNumber evidence="8">2.7.4.6</ecNumber>
    </recommendedName>
    <alternativeName>
        <fullName evidence="8">Nucleoside-2-P kinase</fullName>
    </alternativeName>
</protein>
<sequence>MLKPGVINRRLVGEVIERLEKKGFKLVGLKMMHVSEDLAGKHYAEHDGKPFYNDLVSYVTSGPVIAMVWQADDCVTLMRKVVGATKPTEANPGTIRGDYCIHTDRNIIHASDSDESAEREINLWFKPEELYDWADCEDGWY</sequence>
<dbReference type="AlphaFoldDB" id="A0A1H9ETH8"/>
<feature type="active site" description="Pros-phosphohistidine intermediate" evidence="8 9">
    <location>
        <position position="109"/>
    </location>
</feature>
<evidence type="ECO:0000256" key="7">
    <source>
        <dbReference type="ARBA" id="ARBA00047945"/>
    </source>
</evidence>
<keyword evidence="8" id="KW-0546">Nucleotide metabolism</keyword>
<evidence type="ECO:0000256" key="2">
    <source>
        <dbReference type="ARBA" id="ARBA00008142"/>
    </source>
</evidence>
<evidence type="ECO:0000256" key="1">
    <source>
        <dbReference type="ARBA" id="ARBA00001946"/>
    </source>
</evidence>
<feature type="binding site" evidence="8 9">
    <location>
        <position position="3"/>
    </location>
    <ligand>
        <name>ATP</name>
        <dbReference type="ChEBI" id="CHEBI:30616"/>
    </ligand>
</feature>
<dbReference type="PANTHER" id="PTHR11349">
    <property type="entry name" value="NUCLEOSIDE DIPHOSPHATE KINASE"/>
    <property type="match status" value="1"/>
</dbReference>
<keyword evidence="8" id="KW-0460">Magnesium</keyword>
<dbReference type="Pfam" id="PF00334">
    <property type="entry name" value="NDK"/>
    <property type="match status" value="1"/>
</dbReference>
<comment type="subcellular location">
    <subcellularLocation>
        <location evidence="8">Cytoplasm</location>
    </subcellularLocation>
</comment>
<keyword evidence="3 8" id="KW-0597">Phosphoprotein</keyword>
<feature type="binding site" evidence="8 9">
    <location>
        <position position="51"/>
    </location>
    <ligand>
        <name>ATP</name>
        <dbReference type="ChEBI" id="CHEBI:30616"/>
    </ligand>
</feature>
<proteinExistence type="inferred from homology"/>
<dbReference type="PROSITE" id="PS51374">
    <property type="entry name" value="NDPK_LIKE"/>
    <property type="match status" value="1"/>
</dbReference>
<dbReference type="GO" id="GO:0006241">
    <property type="term" value="P:CTP biosynthetic process"/>
    <property type="evidence" value="ECO:0007669"/>
    <property type="project" value="UniProtKB-UniRule"/>
</dbReference>
<dbReference type="SUPFAM" id="SSF54919">
    <property type="entry name" value="Nucleoside diphosphate kinase, NDK"/>
    <property type="match status" value="1"/>
</dbReference>
<dbReference type="GO" id="GO:0006183">
    <property type="term" value="P:GTP biosynthetic process"/>
    <property type="evidence" value="ECO:0007669"/>
    <property type="project" value="UniProtKB-UniRule"/>
</dbReference>
<evidence type="ECO:0000256" key="3">
    <source>
        <dbReference type="ARBA" id="ARBA00022553"/>
    </source>
</evidence>
<dbReference type="GO" id="GO:0006228">
    <property type="term" value="P:UTP biosynthetic process"/>
    <property type="evidence" value="ECO:0007669"/>
    <property type="project" value="UniProtKB-UniRule"/>
</dbReference>
<gene>
    <name evidence="8" type="primary">ndk</name>
    <name evidence="12" type="ORF">SAMN04487977_103273</name>
</gene>
<keyword evidence="8" id="KW-0963">Cytoplasm</keyword>
<organism evidence="12 13">
    <name type="scientific">Treponema bryantii</name>
    <dbReference type="NCBI Taxonomy" id="163"/>
    <lineage>
        <taxon>Bacteria</taxon>
        <taxon>Pseudomonadati</taxon>
        <taxon>Spirochaetota</taxon>
        <taxon>Spirochaetia</taxon>
        <taxon>Spirochaetales</taxon>
        <taxon>Treponemataceae</taxon>
        <taxon>Treponema</taxon>
    </lineage>
</organism>
<comment type="catalytic activity">
    <reaction evidence="8">
        <text>a ribonucleoside 5'-diphosphate + ATP = a ribonucleoside 5'-triphosphate + ADP</text>
        <dbReference type="Rhea" id="RHEA:18113"/>
        <dbReference type="ChEBI" id="CHEBI:30616"/>
        <dbReference type="ChEBI" id="CHEBI:57930"/>
        <dbReference type="ChEBI" id="CHEBI:61557"/>
        <dbReference type="ChEBI" id="CHEBI:456216"/>
        <dbReference type="EC" id="2.7.4.6"/>
    </reaction>
</comment>
<keyword evidence="13" id="KW-1185">Reference proteome</keyword>
<keyword evidence="4 8" id="KW-0808">Transferase</keyword>
<dbReference type="PRINTS" id="PR01243">
    <property type="entry name" value="NUCDPKINASE"/>
</dbReference>
<keyword evidence="5 8" id="KW-0418">Kinase</keyword>
<dbReference type="GO" id="GO:0004550">
    <property type="term" value="F:nucleoside diphosphate kinase activity"/>
    <property type="evidence" value="ECO:0007669"/>
    <property type="project" value="UniProtKB-UniRule"/>
</dbReference>
<dbReference type="InterPro" id="IPR036850">
    <property type="entry name" value="NDK-like_dom_sf"/>
</dbReference>
<evidence type="ECO:0000313" key="13">
    <source>
        <dbReference type="Proteomes" id="UP000182360"/>
    </source>
</evidence>
<dbReference type="eggNOG" id="COG0105">
    <property type="taxonomic scope" value="Bacteria"/>
</dbReference>
<dbReference type="EC" id="2.7.4.6" evidence="8"/>
<feature type="binding site" evidence="8 9">
    <location>
        <position position="85"/>
    </location>
    <ligand>
        <name>ATP</name>
        <dbReference type="ChEBI" id="CHEBI:30616"/>
    </ligand>
</feature>
<evidence type="ECO:0000256" key="4">
    <source>
        <dbReference type="ARBA" id="ARBA00022679"/>
    </source>
</evidence>
<feature type="domain" description="Nucleoside diphosphate kinase-like" evidence="11">
    <location>
        <begin position="1"/>
        <end position="132"/>
    </location>
</feature>
<comment type="function">
    <text evidence="8">Major role in the synthesis of nucleoside triphosphates other than ATP. The ATP gamma phosphate is transferred to the NDP beta phosphate via a ping-pong mechanism, using a phosphorylated active-site intermediate.</text>
</comment>
<comment type="function">
    <text evidence="6">(Microbial infection) Catalyzes the phosphorylation of dZDP to dZTP, when the bacterium is infected by a phage that produces the substrate for the synthesis of dZTP (2- amino-2'-deoxyadenosine 5'-triphosphate), which is then used by the phage as a DNA polymerase substrate.</text>
</comment>
<dbReference type="Proteomes" id="UP000182360">
    <property type="component" value="Unassembled WGS sequence"/>
</dbReference>
<keyword evidence="8" id="KW-0479">Metal-binding</keyword>
<accession>A0A1H9ETH8</accession>
<keyword evidence="8" id="KW-0067">ATP-binding</keyword>
<feature type="binding site" evidence="8 9">
    <location>
        <position position="96"/>
    </location>
    <ligand>
        <name>ATP</name>
        <dbReference type="ChEBI" id="CHEBI:30616"/>
    </ligand>
</feature>
<dbReference type="FunFam" id="3.30.70.141:FF:000002">
    <property type="entry name" value="Nucleoside diphosphate kinase"/>
    <property type="match status" value="1"/>
</dbReference>
<comment type="subunit">
    <text evidence="8">Homotetramer.</text>
</comment>
<comment type="catalytic activity">
    <reaction evidence="8">
        <text>a 2'-deoxyribonucleoside 5'-diphosphate + ATP = a 2'-deoxyribonucleoside 5'-triphosphate + ADP</text>
        <dbReference type="Rhea" id="RHEA:44640"/>
        <dbReference type="ChEBI" id="CHEBI:30616"/>
        <dbReference type="ChEBI" id="CHEBI:61560"/>
        <dbReference type="ChEBI" id="CHEBI:73316"/>
        <dbReference type="ChEBI" id="CHEBI:456216"/>
        <dbReference type="EC" id="2.7.4.6"/>
    </reaction>
</comment>
<evidence type="ECO:0000256" key="10">
    <source>
        <dbReference type="RuleBase" id="RU004011"/>
    </source>
</evidence>
<dbReference type="GO" id="GO:0005524">
    <property type="term" value="F:ATP binding"/>
    <property type="evidence" value="ECO:0007669"/>
    <property type="project" value="UniProtKB-UniRule"/>
</dbReference>
<comment type="similarity">
    <text evidence="2 8 9 10">Belongs to the NDK family.</text>
</comment>
<evidence type="ECO:0000256" key="6">
    <source>
        <dbReference type="ARBA" id="ARBA00024802"/>
    </source>
</evidence>
<dbReference type="GO" id="GO:0046872">
    <property type="term" value="F:metal ion binding"/>
    <property type="evidence" value="ECO:0007669"/>
    <property type="project" value="UniProtKB-KW"/>
</dbReference>
<dbReference type="NCBIfam" id="NF001908">
    <property type="entry name" value="PRK00668.1"/>
    <property type="match status" value="1"/>
</dbReference>
<feature type="binding site" evidence="8 9">
    <location>
        <position position="106"/>
    </location>
    <ligand>
        <name>ATP</name>
        <dbReference type="ChEBI" id="CHEBI:30616"/>
    </ligand>
</feature>
<evidence type="ECO:0000259" key="11">
    <source>
        <dbReference type="SMART" id="SM00562"/>
    </source>
</evidence>
<dbReference type="InterPro" id="IPR001564">
    <property type="entry name" value="Nucleoside_diP_kinase"/>
</dbReference>
<evidence type="ECO:0000256" key="8">
    <source>
        <dbReference type="HAMAP-Rule" id="MF_00451"/>
    </source>
</evidence>